<evidence type="ECO:0000313" key="2">
    <source>
        <dbReference type="Proteomes" id="UP001243009"/>
    </source>
</evidence>
<sequence>MAKPDRADLVTAAQMANEAGIEPRHFERKLRRAKLPWHVHDRSWTVRRGSPEHADLQRVLAEVLAARAAGVAS</sequence>
<name>A0ABT9E1X3_9PROT</name>
<proteinExistence type="predicted"/>
<gene>
    <name evidence="1" type="ORF">Q7A36_17575</name>
</gene>
<evidence type="ECO:0008006" key="3">
    <source>
        <dbReference type="Google" id="ProtNLM"/>
    </source>
</evidence>
<dbReference type="RefSeq" id="WP_305105030.1">
    <property type="nucleotide sequence ID" value="NZ_JAUTWS010000016.1"/>
</dbReference>
<dbReference type="EMBL" id="JAUTWS010000016">
    <property type="protein sequence ID" value="MDO9710167.1"/>
    <property type="molecule type" value="Genomic_DNA"/>
</dbReference>
<comment type="caution">
    <text evidence="1">The sequence shown here is derived from an EMBL/GenBank/DDBJ whole genome shotgun (WGS) entry which is preliminary data.</text>
</comment>
<evidence type="ECO:0000313" key="1">
    <source>
        <dbReference type="EMBL" id="MDO9710167.1"/>
    </source>
</evidence>
<reference evidence="1 2" key="1">
    <citation type="submission" date="2023-08" db="EMBL/GenBank/DDBJ databases">
        <title>The draft genome sequence of Paracraurococcus sp. LOR1-02.</title>
        <authorList>
            <person name="Kingkaew E."/>
            <person name="Tanasupawat S."/>
        </authorList>
    </citation>
    <scope>NUCLEOTIDE SEQUENCE [LARGE SCALE GENOMIC DNA]</scope>
    <source>
        <strain evidence="1 2">LOR1-02</strain>
    </source>
</reference>
<accession>A0ABT9E1X3</accession>
<dbReference type="Proteomes" id="UP001243009">
    <property type="component" value="Unassembled WGS sequence"/>
</dbReference>
<protein>
    <recommendedName>
        <fullName evidence="3">DNA-binding protein</fullName>
    </recommendedName>
</protein>
<keyword evidence="2" id="KW-1185">Reference proteome</keyword>
<organism evidence="1 2">
    <name type="scientific">Paracraurococcus lichenis</name>
    <dbReference type="NCBI Taxonomy" id="3064888"/>
    <lineage>
        <taxon>Bacteria</taxon>
        <taxon>Pseudomonadati</taxon>
        <taxon>Pseudomonadota</taxon>
        <taxon>Alphaproteobacteria</taxon>
        <taxon>Acetobacterales</taxon>
        <taxon>Roseomonadaceae</taxon>
        <taxon>Paracraurococcus</taxon>
    </lineage>
</organism>